<evidence type="ECO:0000256" key="1">
    <source>
        <dbReference type="SAM" id="MobiDB-lite"/>
    </source>
</evidence>
<dbReference type="AlphaFoldDB" id="A0A5B7JVU8"/>
<reference evidence="2 3" key="1">
    <citation type="submission" date="2019-05" db="EMBL/GenBank/DDBJ databases">
        <title>Another draft genome of Portunus trituberculatus and its Hox gene families provides insights of decapod evolution.</title>
        <authorList>
            <person name="Jeong J.-H."/>
            <person name="Song I."/>
            <person name="Kim S."/>
            <person name="Choi T."/>
            <person name="Kim D."/>
            <person name="Ryu S."/>
            <person name="Kim W."/>
        </authorList>
    </citation>
    <scope>NUCLEOTIDE SEQUENCE [LARGE SCALE GENOMIC DNA]</scope>
    <source>
        <tissue evidence="2">Muscle</tissue>
    </source>
</reference>
<feature type="region of interest" description="Disordered" evidence="1">
    <location>
        <begin position="68"/>
        <end position="101"/>
    </location>
</feature>
<gene>
    <name evidence="2" type="ORF">E2C01_092453</name>
</gene>
<proteinExistence type="predicted"/>
<comment type="caution">
    <text evidence="2">The sequence shown here is derived from an EMBL/GenBank/DDBJ whole genome shotgun (WGS) entry which is preliminary data.</text>
</comment>
<dbReference type="Proteomes" id="UP000324222">
    <property type="component" value="Unassembled WGS sequence"/>
</dbReference>
<dbReference type="EMBL" id="VSRR010108828">
    <property type="protein sequence ID" value="MPC97158.1"/>
    <property type="molecule type" value="Genomic_DNA"/>
</dbReference>
<sequence>MFIHSRPSIYTALLLLPTKPTIYNRRLNETDISGRQGGGREARVLGVRTAGTRMQRVTTDSKLCSTYSSLASGPDGDKPLQTGARSGHSHGLQPNEGERQS</sequence>
<protein>
    <submittedName>
        <fullName evidence="2">Uncharacterized protein</fullName>
    </submittedName>
</protein>
<organism evidence="2 3">
    <name type="scientific">Portunus trituberculatus</name>
    <name type="common">Swimming crab</name>
    <name type="synonym">Neptunus trituberculatus</name>
    <dbReference type="NCBI Taxonomy" id="210409"/>
    <lineage>
        <taxon>Eukaryota</taxon>
        <taxon>Metazoa</taxon>
        <taxon>Ecdysozoa</taxon>
        <taxon>Arthropoda</taxon>
        <taxon>Crustacea</taxon>
        <taxon>Multicrustacea</taxon>
        <taxon>Malacostraca</taxon>
        <taxon>Eumalacostraca</taxon>
        <taxon>Eucarida</taxon>
        <taxon>Decapoda</taxon>
        <taxon>Pleocyemata</taxon>
        <taxon>Brachyura</taxon>
        <taxon>Eubrachyura</taxon>
        <taxon>Portunoidea</taxon>
        <taxon>Portunidae</taxon>
        <taxon>Portuninae</taxon>
        <taxon>Portunus</taxon>
    </lineage>
</organism>
<accession>A0A5B7JVU8</accession>
<evidence type="ECO:0000313" key="2">
    <source>
        <dbReference type="EMBL" id="MPC97158.1"/>
    </source>
</evidence>
<evidence type="ECO:0000313" key="3">
    <source>
        <dbReference type="Proteomes" id="UP000324222"/>
    </source>
</evidence>
<keyword evidence="3" id="KW-1185">Reference proteome</keyword>
<name>A0A5B7JVU8_PORTR</name>